<feature type="domain" description="Histidine kinase" evidence="12">
    <location>
        <begin position="533"/>
        <end position="751"/>
    </location>
</feature>
<evidence type="ECO:0000313" key="18">
    <source>
        <dbReference type="Proteomes" id="UP000035352"/>
    </source>
</evidence>
<evidence type="ECO:0000256" key="5">
    <source>
        <dbReference type="ARBA" id="ARBA00022679"/>
    </source>
</evidence>
<organism evidence="17 18">
    <name type="scientific">Caldimonas brevitalea</name>
    <dbReference type="NCBI Taxonomy" id="413882"/>
    <lineage>
        <taxon>Bacteria</taxon>
        <taxon>Pseudomonadati</taxon>
        <taxon>Pseudomonadota</taxon>
        <taxon>Betaproteobacteria</taxon>
        <taxon>Burkholderiales</taxon>
        <taxon>Sphaerotilaceae</taxon>
        <taxon>Caldimonas</taxon>
    </lineage>
</organism>
<dbReference type="CDD" id="cd17546">
    <property type="entry name" value="REC_hyHK_CKI1_RcsC-like"/>
    <property type="match status" value="1"/>
</dbReference>
<dbReference type="FunFam" id="3.30.565.10:FF:000006">
    <property type="entry name" value="Sensor histidine kinase WalK"/>
    <property type="match status" value="1"/>
</dbReference>
<dbReference type="CDD" id="cd00082">
    <property type="entry name" value="HisKA"/>
    <property type="match status" value="1"/>
</dbReference>
<dbReference type="SMART" id="SM00086">
    <property type="entry name" value="PAC"/>
    <property type="match status" value="1"/>
</dbReference>
<dbReference type="SMART" id="SM00448">
    <property type="entry name" value="REC"/>
    <property type="match status" value="1"/>
</dbReference>
<dbReference type="PROSITE" id="PS50113">
    <property type="entry name" value="PAC"/>
    <property type="match status" value="1"/>
</dbReference>
<dbReference type="PATRIC" id="fig|413882.6.peg.3693"/>
<keyword evidence="18" id="KW-1185">Reference proteome</keyword>
<keyword evidence="9" id="KW-0472">Membrane</keyword>
<feature type="modified residue" description="4-aspartylphosphate" evidence="10">
    <location>
        <position position="827"/>
    </location>
</feature>
<evidence type="ECO:0000256" key="7">
    <source>
        <dbReference type="ARBA" id="ARBA00022777"/>
    </source>
</evidence>
<evidence type="ECO:0000256" key="4">
    <source>
        <dbReference type="ARBA" id="ARBA00022553"/>
    </source>
</evidence>
<dbReference type="InterPro" id="IPR000700">
    <property type="entry name" value="PAS-assoc_C"/>
</dbReference>
<dbReference type="InterPro" id="IPR042240">
    <property type="entry name" value="CHASE_sf"/>
</dbReference>
<keyword evidence="6" id="KW-0812">Transmembrane</keyword>
<dbReference type="SMART" id="SM00387">
    <property type="entry name" value="HATPase_c"/>
    <property type="match status" value="1"/>
</dbReference>
<dbReference type="Pfam" id="PF00512">
    <property type="entry name" value="HisKA"/>
    <property type="match status" value="1"/>
</dbReference>
<comment type="subcellular location">
    <subcellularLocation>
        <location evidence="2">Cell inner membrane</location>
        <topology evidence="2">Multi-pass membrane protein</topology>
    </subcellularLocation>
</comment>
<evidence type="ECO:0000256" key="6">
    <source>
        <dbReference type="ARBA" id="ARBA00022692"/>
    </source>
</evidence>
<proteinExistence type="predicted"/>
<dbReference type="InterPro" id="IPR013655">
    <property type="entry name" value="PAS_fold_3"/>
</dbReference>
<evidence type="ECO:0000256" key="9">
    <source>
        <dbReference type="ARBA" id="ARBA00023136"/>
    </source>
</evidence>
<dbReference type="PROSITE" id="PS50112">
    <property type="entry name" value="PAS"/>
    <property type="match status" value="1"/>
</dbReference>
<keyword evidence="11" id="KW-0175">Coiled coil</keyword>
<feature type="domain" description="CHASE" evidence="16">
    <location>
        <begin position="90"/>
        <end position="266"/>
    </location>
</feature>
<accession>A0A0G3BLC8</accession>
<dbReference type="SUPFAM" id="SSF55874">
    <property type="entry name" value="ATPase domain of HSP90 chaperone/DNA topoisomerase II/histidine kinase"/>
    <property type="match status" value="1"/>
</dbReference>
<keyword evidence="5" id="KW-0808">Transferase</keyword>
<dbReference type="InterPro" id="IPR000014">
    <property type="entry name" value="PAS"/>
</dbReference>
<dbReference type="Gene3D" id="3.30.450.20">
    <property type="entry name" value="PAS domain"/>
    <property type="match status" value="1"/>
</dbReference>
<keyword evidence="4 10" id="KW-0597">Phosphoprotein</keyword>
<dbReference type="PANTHER" id="PTHR43047:SF72">
    <property type="entry name" value="OSMOSENSING HISTIDINE PROTEIN KINASE SLN1"/>
    <property type="match status" value="1"/>
</dbReference>
<dbReference type="InterPro" id="IPR001610">
    <property type="entry name" value="PAC"/>
</dbReference>
<dbReference type="CDD" id="cd16922">
    <property type="entry name" value="HATPase_EvgS-ArcB-TorS-like"/>
    <property type="match status" value="1"/>
</dbReference>
<keyword evidence="7" id="KW-0418">Kinase</keyword>
<dbReference type="InterPro" id="IPR011006">
    <property type="entry name" value="CheY-like_superfamily"/>
</dbReference>
<dbReference type="SUPFAM" id="SSF52172">
    <property type="entry name" value="CheY-like"/>
    <property type="match status" value="1"/>
</dbReference>
<dbReference type="STRING" id="413882.AAW51_3536"/>
<feature type="domain" description="PAS" evidence="14">
    <location>
        <begin position="387"/>
        <end position="459"/>
    </location>
</feature>
<dbReference type="OrthoDB" id="5290456at2"/>
<dbReference type="EMBL" id="CP011371">
    <property type="protein sequence ID" value="AKJ30227.1"/>
    <property type="molecule type" value="Genomic_DNA"/>
</dbReference>
<evidence type="ECO:0000256" key="10">
    <source>
        <dbReference type="PROSITE-ProRule" id="PRU00169"/>
    </source>
</evidence>
<dbReference type="InterPro" id="IPR035965">
    <property type="entry name" value="PAS-like_dom_sf"/>
</dbReference>
<evidence type="ECO:0000313" key="17">
    <source>
        <dbReference type="EMBL" id="AKJ30227.1"/>
    </source>
</evidence>
<dbReference type="PROSITE" id="PS50110">
    <property type="entry name" value="RESPONSE_REGULATORY"/>
    <property type="match status" value="1"/>
</dbReference>
<dbReference type="PROSITE" id="PS50109">
    <property type="entry name" value="HIS_KIN"/>
    <property type="match status" value="1"/>
</dbReference>
<dbReference type="SMART" id="SM01079">
    <property type="entry name" value="CHASE"/>
    <property type="match status" value="1"/>
</dbReference>
<evidence type="ECO:0000256" key="3">
    <source>
        <dbReference type="ARBA" id="ARBA00012438"/>
    </source>
</evidence>
<dbReference type="InterPro" id="IPR036890">
    <property type="entry name" value="HATPase_C_sf"/>
</dbReference>
<dbReference type="GO" id="GO:0000155">
    <property type="term" value="F:phosphorelay sensor kinase activity"/>
    <property type="evidence" value="ECO:0007669"/>
    <property type="project" value="InterPro"/>
</dbReference>
<name>A0A0G3BLC8_9BURK</name>
<dbReference type="Pfam" id="PF00072">
    <property type="entry name" value="Response_reg"/>
    <property type="match status" value="1"/>
</dbReference>
<dbReference type="SUPFAM" id="SSF55785">
    <property type="entry name" value="PYP-like sensor domain (PAS domain)"/>
    <property type="match status" value="1"/>
</dbReference>
<feature type="domain" description="Response regulatory" evidence="13">
    <location>
        <begin position="777"/>
        <end position="894"/>
    </location>
</feature>
<comment type="catalytic activity">
    <reaction evidence="1">
        <text>ATP + protein L-histidine = ADP + protein N-phospho-L-histidine.</text>
        <dbReference type="EC" id="2.7.13.3"/>
    </reaction>
</comment>
<dbReference type="EC" id="2.7.13.3" evidence="3"/>
<dbReference type="GO" id="GO:0009927">
    <property type="term" value="F:histidine phosphotransfer kinase activity"/>
    <property type="evidence" value="ECO:0007669"/>
    <property type="project" value="TreeGrafter"/>
</dbReference>
<dbReference type="PRINTS" id="PR00344">
    <property type="entry name" value="BCTRLSENSOR"/>
</dbReference>
<evidence type="ECO:0000256" key="2">
    <source>
        <dbReference type="ARBA" id="ARBA00004429"/>
    </source>
</evidence>
<dbReference type="KEGG" id="pbh:AAW51_3536"/>
<dbReference type="GO" id="GO:0005886">
    <property type="term" value="C:plasma membrane"/>
    <property type="evidence" value="ECO:0007669"/>
    <property type="project" value="UniProtKB-SubCell"/>
</dbReference>
<gene>
    <name evidence="17" type="ORF">AAW51_3536</name>
</gene>
<dbReference type="Proteomes" id="UP000035352">
    <property type="component" value="Chromosome"/>
</dbReference>
<dbReference type="InterPro" id="IPR001789">
    <property type="entry name" value="Sig_transdc_resp-reg_receiver"/>
</dbReference>
<dbReference type="CDD" id="cd00130">
    <property type="entry name" value="PAS"/>
    <property type="match status" value="1"/>
</dbReference>
<dbReference type="Gene3D" id="1.10.287.130">
    <property type="match status" value="1"/>
</dbReference>
<evidence type="ECO:0000259" key="15">
    <source>
        <dbReference type="PROSITE" id="PS50113"/>
    </source>
</evidence>
<dbReference type="Pfam" id="PF08447">
    <property type="entry name" value="PAS_3"/>
    <property type="match status" value="1"/>
</dbReference>
<dbReference type="Gene3D" id="3.30.450.350">
    <property type="entry name" value="CHASE domain"/>
    <property type="match status" value="1"/>
</dbReference>
<dbReference type="PANTHER" id="PTHR43047">
    <property type="entry name" value="TWO-COMPONENT HISTIDINE PROTEIN KINASE"/>
    <property type="match status" value="1"/>
</dbReference>
<dbReference type="PROSITE" id="PS50839">
    <property type="entry name" value="CHASE"/>
    <property type="match status" value="1"/>
</dbReference>
<dbReference type="InterPro" id="IPR005467">
    <property type="entry name" value="His_kinase_dom"/>
</dbReference>
<dbReference type="Pfam" id="PF03924">
    <property type="entry name" value="CHASE"/>
    <property type="match status" value="1"/>
</dbReference>
<dbReference type="AlphaFoldDB" id="A0A0G3BLC8"/>
<dbReference type="InterPro" id="IPR006189">
    <property type="entry name" value="CHASE_dom"/>
</dbReference>
<dbReference type="Gene3D" id="3.30.565.10">
    <property type="entry name" value="Histidine kinase-like ATPase, C-terminal domain"/>
    <property type="match status" value="1"/>
</dbReference>
<feature type="coiled-coil region" evidence="11">
    <location>
        <begin position="363"/>
        <end position="390"/>
    </location>
</feature>
<dbReference type="SUPFAM" id="SSF47384">
    <property type="entry name" value="Homodimeric domain of signal transducing histidine kinase"/>
    <property type="match status" value="1"/>
</dbReference>
<feature type="domain" description="PAC" evidence="15">
    <location>
        <begin position="463"/>
        <end position="516"/>
    </location>
</feature>
<dbReference type="InterPro" id="IPR004358">
    <property type="entry name" value="Sig_transdc_His_kin-like_C"/>
</dbReference>
<evidence type="ECO:0000256" key="8">
    <source>
        <dbReference type="ARBA" id="ARBA00022989"/>
    </source>
</evidence>
<evidence type="ECO:0000256" key="11">
    <source>
        <dbReference type="SAM" id="Coils"/>
    </source>
</evidence>
<dbReference type="InterPro" id="IPR036097">
    <property type="entry name" value="HisK_dim/P_sf"/>
</dbReference>
<evidence type="ECO:0000259" key="14">
    <source>
        <dbReference type="PROSITE" id="PS50112"/>
    </source>
</evidence>
<evidence type="ECO:0000259" key="13">
    <source>
        <dbReference type="PROSITE" id="PS50110"/>
    </source>
</evidence>
<dbReference type="NCBIfam" id="TIGR00229">
    <property type="entry name" value="sensory_box"/>
    <property type="match status" value="1"/>
</dbReference>
<dbReference type="InterPro" id="IPR003594">
    <property type="entry name" value="HATPase_dom"/>
</dbReference>
<evidence type="ECO:0000256" key="1">
    <source>
        <dbReference type="ARBA" id="ARBA00000085"/>
    </source>
</evidence>
<evidence type="ECO:0000259" key="16">
    <source>
        <dbReference type="PROSITE" id="PS50839"/>
    </source>
</evidence>
<evidence type="ECO:0000259" key="12">
    <source>
        <dbReference type="PROSITE" id="PS50109"/>
    </source>
</evidence>
<sequence length="907" mass="100469">MLQPMNSRRVESTPLWSLRPRGGWRHALPGLVLVLGCGLTAWAAQFAGRLEEREARRELQEHARIVGSTVERRIGGWAEVLHGVRGLFAASQVVTRREFSEYFEQLELRRRYPGFLSLQFVRYVRHQDKAAFEASLRAEIREPGRYGANFAIHPEGERADYYVTHFIEPIAGNERALGFDAALTPQRREALERARDRGELTGSGRLQLVQSGNKVGYVLRQPVYRAGMPRRTLEQRRAAFLGLSTVVLSVEDFIISMMGRELLERVDFRLHDVGWAGEAVAPPSPHNLLYDSAAQGPHEVASAGALSHAATVAVGGRVWRFEFRPRSHGPGTASDTSTTLVLACGLLVSLLVWQLLRLQLAGRERLEARVAQRTQELALANEALRDSEQRLELALAGADLGVWDWHIETGVLRWNERWLALRGYTEPPDSPDLEWWRELIHPDDRPAVSAALQDHLEGRLPSYSAEYRVRTQQGGWLWLLDRGRVVARDVDGRPLRISGTNLDISERKRAEDARVAADTAQRLAAAKDEFMARMSHELRTPLNAILGFTQLLQREAEAPLAERQRERVRQIRRAGEYLLAMVTDLLDLSAIEGGHVPIVRQAVSIARATAEAVDMVRQQAEAEDVTLENKAQHSEGMVEADPLRLRQVLVNLLTNAIKYNQPRGHVTLDAVARAGEWGLSVVDTGIGLAAEQIDKLFQPFERLGAHRLGIPGTGLGLALSQRLTTMMGGRITVTSDVGVGSCFTLWLPNAGATATRPAASPPRGPDVVQPAEPAPLTVLYAEDDEVNVLVVEGMLALRPGVRLLVARSGMEALETARRERPDLMLIDMQLGDMHGIELRARLAALPECAEVPCIGLSSDALPSQVRAARDAGFAEYLTKPVQLQDLLRVIDRRALAVARGISSVTRP</sequence>
<dbReference type="Pfam" id="PF02518">
    <property type="entry name" value="HATPase_c"/>
    <property type="match status" value="1"/>
</dbReference>
<dbReference type="SMART" id="SM00388">
    <property type="entry name" value="HisKA"/>
    <property type="match status" value="1"/>
</dbReference>
<keyword evidence="8" id="KW-1133">Transmembrane helix</keyword>
<reference evidence="17 18" key="1">
    <citation type="submission" date="2015-05" db="EMBL/GenBank/DDBJ databases">
        <authorList>
            <person name="Tang B."/>
            <person name="Yu Y."/>
        </authorList>
    </citation>
    <scope>NUCLEOTIDE SEQUENCE [LARGE SCALE GENOMIC DNA]</scope>
    <source>
        <strain evidence="17 18">DSM 7029</strain>
    </source>
</reference>
<dbReference type="InterPro" id="IPR003661">
    <property type="entry name" value="HisK_dim/P_dom"/>
</dbReference>
<dbReference type="SMART" id="SM00091">
    <property type="entry name" value="PAS"/>
    <property type="match status" value="1"/>
</dbReference>
<dbReference type="Gene3D" id="3.40.50.2300">
    <property type="match status" value="1"/>
</dbReference>
<protein>
    <recommendedName>
        <fullName evidence="3">histidine kinase</fullName>
        <ecNumber evidence="3">2.7.13.3</ecNumber>
    </recommendedName>
</protein>